<dbReference type="PRINTS" id="PR01270">
    <property type="entry name" value="HDASUPER"/>
</dbReference>
<dbReference type="InterPro" id="IPR037138">
    <property type="entry name" value="His_deacetylse_dom_sf"/>
</dbReference>
<evidence type="ECO:0000313" key="4">
    <source>
        <dbReference type="Proteomes" id="UP001432322"/>
    </source>
</evidence>
<dbReference type="Pfam" id="PF00850">
    <property type="entry name" value="Hist_deacetyl"/>
    <property type="match status" value="1"/>
</dbReference>
<evidence type="ECO:0000313" key="3">
    <source>
        <dbReference type="EMBL" id="GMT14492.1"/>
    </source>
</evidence>
<dbReference type="EMBL" id="BTSY01000002">
    <property type="protein sequence ID" value="GMT14492.1"/>
    <property type="molecule type" value="Genomic_DNA"/>
</dbReference>
<dbReference type="Gene3D" id="3.40.800.20">
    <property type="entry name" value="Histone deacetylase domain"/>
    <property type="match status" value="1"/>
</dbReference>
<name>A0AAV5V6W1_9BILA</name>
<evidence type="ECO:0000259" key="2">
    <source>
        <dbReference type="Pfam" id="PF00850"/>
    </source>
</evidence>
<dbReference type="InterPro" id="IPR023696">
    <property type="entry name" value="Ureohydrolase_dom_sf"/>
</dbReference>
<comment type="catalytic activity">
    <reaction evidence="1">
        <text>N(6)-acetyl-L-lysyl-[histone] + H2O = L-lysyl-[histone] + acetate</text>
        <dbReference type="Rhea" id="RHEA:58196"/>
        <dbReference type="Rhea" id="RHEA-COMP:9845"/>
        <dbReference type="Rhea" id="RHEA-COMP:11338"/>
        <dbReference type="ChEBI" id="CHEBI:15377"/>
        <dbReference type="ChEBI" id="CHEBI:29969"/>
        <dbReference type="ChEBI" id="CHEBI:30089"/>
        <dbReference type="ChEBI" id="CHEBI:61930"/>
        <dbReference type="EC" id="3.5.1.98"/>
    </reaction>
</comment>
<keyword evidence="4" id="KW-1185">Reference proteome</keyword>
<dbReference type="GO" id="GO:0000118">
    <property type="term" value="C:histone deacetylase complex"/>
    <property type="evidence" value="ECO:0007669"/>
    <property type="project" value="TreeGrafter"/>
</dbReference>
<organism evidence="3 4">
    <name type="scientific">Pristionchus fissidentatus</name>
    <dbReference type="NCBI Taxonomy" id="1538716"/>
    <lineage>
        <taxon>Eukaryota</taxon>
        <taxon>Metazoa</taxon>
        <taxon>Ecdysozoa</taxon>
        <taxon>Nematoda</taxon>
        <taxon>Chromadorea</taxon>
        <taxon>Rhabditida</taxon>
        <taxon>Rhabditina</taxon>
        <taxon>Diplogasteromorpha</taxon>
        <taxon>Diplogasteroidea</taxon>
        <taxon>Neodiplogasteridae</taxon>
        <taxon>Pristionchus</taxon>
    </lineage>
</organism>
<feature type="domain" description="Histone deacetylase" evidence="2">
    <location>
        <begin position="20"/>
        <end position="309"/>
    </location>
</feature>
<comment type="caution">
    <text evidence="3">The sequence shown here is derived from an EMBL/GenBank/DDBJ whole genome shotgun (WGS) entry which is preliminary data.</text>
</comment>
<dbReference type="SUPFAM" id="SSF52768">
    <property type="entry name" value="Arginase/deacetylase"/>
    <property type="match status" value="1"/>
</dbReference>
<dbReference type="InterPro" id="IPR023801">
    <property type="entry name" value="His_deacetylse_dom"/>
</dbReference>
<proteinExistence type="predicted"/>
<dbReference type="PANTHER" id="PTHR10625:SF45">
    <property type="entry name" value="HISTONE DEACETYLASE DOMAIN-CONTAINING PROTEIN"/>
    <property type="match status" value="1"/>
</dbReference>
<sequence length="500" mass="55995">MYFVTDEAMLDHCNRWDSIHIESPDRLKVILDQLKSLGLLEKANILPSRSASTDEIEIVHTKKYIDQIKEICSKTIEEIEEYCKTVEDVYMNERTYDLGLLSAGCAIDATLTAFKQKSSSFAAIRPPGHHSFQSAPCGFCVFNNVAIAAKHARQAGAERVLIVDWDVHAGQGTQECIEDDDGIKLISIHRFEHGTFWPNLEQSSVKHKFRHTINIPLNSIGEDDSSFISIFHLVILPTLIDFQPDLIIVSCGFDAAIGDPEGEMKVSPHGYGRMTRLLLNSGIPVSVILEGGYFLPSIARDAEFVVRALQGESFPILHTTTLSSTLSDTLHRVISTGSTSILRSIQYLLTKSTKHKNVNLRTDEYKKGSRVIPTSYPTRDIYTPRTVETTNLLELELNDCIKRYEKEGKEGSKINLIIDGDAVFSMIETKEEVEIITCPSLHSFVHSTIVTYLCPESLYHRFPISSPPSTHQLDILYSSLLSLSSIPSFSHIPLIRLLTQ</sequence>
<dbReference type="InterPro" id="IPR000286">
    <property type="entry name" value="HDACs"/>
</dbReference>
<dbReference type="Proteomes" id="UP001432322">
    <property type="component" value="Unassembled WGS sequence"/>
</dbReference>
<gene>
    <name evidence="3" type="ORF">PFISCL1PPCAC_5789</name>
</gene>
<accession>A0AAV5V6W1</accession>
<dbReference type="GO" id="GO:0040029">
    <property type="term" value="P:epigenetic regulation of gene expression"/>
    <property type="evidence" value="ECO:0007669"/>
    <property type="project" value="TreeGrafter"/>
</dbReference>
<dbReference type="AlphaFoldDB" id="A0AAV5V6W1"/>
<dbReference type="PANTHER" id="PTHR10625">
    <property type="entry name" value="HISTONE DEACETYLASE HDAC1-RELATED"/>
    <property type="match status" value="1"/>
</dbReference>
<protein>
    <recommendedName>
        <fullName evidence="2">Histone deacetylase domain-containing protein</fullName>
    </recommendedName>
</protein>
<reference evidence="3" key="1">
    <citation type="submission" date="2023-10" db="EMBL/GenBank/DDBJ databases">
        <title>Genome assembly of Pristionchus species.</title>
        <authorList>
            <person name="Yoshida K."/>
            <person name="Sommer R.J."/>
        </authorList>
    </citation>
    <scope>NUCLEOTIDE SEQUENCE</scope>
    <source>
        <strain evidence="3">RS5133</strain>
    </source>
</reference>
<evidence type="ECO:0000256" key="1">
    <source>
        <dbReference type="ARBA" id="ARBA00048287"/>
    </source>
</evidence>
<dbReference type="GO" id="GO:0141221">
    <property type="term" value="F:histone deacetylase activity, hydrolytic mechanism"/>
    <property type="evidence" value="ECO:0007669"/>
    <property type="project" value="UniProtKB-EC"/>
</dbReference>